<sequence>MAKPIQIDDKEIFENLTDVKPLQIDVTACVQKLGGRYRVGLSSADVASVNQYKVAPRVVEVSDNEGTEIDVDHEPQASDREGSGGGGGEEDIEDDDEVCGVINSRLKVKGEEVITVDDLSLKEIDRNSTISEKLYKIKKRYFGWIDNLVVDQKKVDYLFQEAGLKKTQAKGLEIPVIDRKISARNKRAVDLSLPLENLSLSESFSKSSYGGGGKVNVTTPSGVLDGRPPKLATYLLLKKMASSLSTKKMFVEEFDTEIKKLLIEAKPSILGTGTLANQLLAYKNIEKELVKEKKI</sequence>
<evidence type="ECO:0000313" key="2">
    <source>
        <dbReference type="EMBL" id="KAF6149076.1"/>
    </source>
</evidence>
<name>A0A7J7M2J9_9MAGN</name>
<dbReference type="Proteomes" id="UP000541444">
    <property type="component" value="Unassembled WGS sequence"/>
</dbReference>
<organism evidence="2 3">
    <name type="scientific">Kingdonia uniflora</name>
    <dbReference type="NCBI Taxonomy" id="39325"/>
    <lineage>
        <taxon>Eukaryota</taxon>
        <taxon>Viridiplantae</taxon>
        <taxon>Streptophyta</taxon>
        <taxon>Embryophyta</taxon>
        <taxon>Tracheophyta</taxon>
        <taxon>Spermatophyta</taxon>
        <taxon>Magnoliopsida</taxon>
        <taxon>Ranunculales</taxon>
        <taxon>Circaeasteraceae</taxon>
        <taxon>Kingdonia</taxon>
    </lineage>
</organism>
<dbReference type="AlphaFoldDB" id="A0A7J7M2J9"/>
<evidence type="ECO:0000313" key="3">
    <source>
        <dbReference type="Proteomes" id="UP000541444"/>
    </source>
</evidence>
<evidence type="ECO:0000256" key="1">
    <source>
        <dbReference type="SAM" id="MobiDB-lite"/>
    </source>
</evidence>
<comment type="caution">
    <text evidence="2">The sequence shown here is derived from an EMBL/GenBank/DDBJ whole genome shotgun (WGS) entry which is preliminary data.</text>
</comment>
<feature type="region of interest" description="Disordered" evidence="1">
    <location>
        <begin position="63"/>
        <end position="94"/>
    </location>
</feature>
<protein>
    <submittedName>
        <fullName evidence="2">Uncharacterized protein</fullName>
    </submittedName>
</protein>
<gene>
    <name evidence="2" type="ORF">GIB67_018654</name>
</gene>
<accession>A0A7J7M2J9</accession>
<dbReference type="EMBL" id="JACGCM010001805">
    <property type="protein sequence ID" value="KAF6149076.1"/>
    <property type="molecule type" value="Genomic_DNA"/>
</dbReference>
<keyword evidence="3" id="KW-1185">Reference proteome</keyword>
<reference evidence="2 3" key="1">
    <citation type="journal article" date="2020" name="IScience">
        <title>Genome Sequencing of the Endangered Kingdonia uniflora (Circaeasteraceae, Ranunculales) Reveals Potential Mechanisms of Evolutionary Specialization.</title>
        <authorList>
            <person name="Sun Y."/>
            <person name="Deng T."/>
            <person name="Zhang A."/>
            <person name="Moore M.J."/>
            <person name="Landis J.B."/>
            <person name="Lin N."/>
            <person name="Zhang H."/>
            <person name="Zhang X."/>
            <person name="Huang J."/>
            <person name="Zhang X."/>
            <person name="Sun H."/>
            <person name="Wang H."/>
        </authorList>
    </citation>
    <scope>NUCLEOTIDE SEQUENCE [LARGE SCALE GENOMIC DNA]</scope>
    <source>
        <strain evidence="2">TB1705</strain>
        <tissue evidence="2">Leaf</tissue>
    </source>
</reference>
<proteinExistence type="predicted"/>
<feature type="compositionally biased region" description="Basic and acidic residues" evidence="1">
    <location>
        <begin position="70"/>
        <end position="82"/>
    </location>
</feature>